<comment type="caution">
    <text evidence="2">The sequence shown here is derived from an EMBL/GenBank/DDBJ whole genome shotgun (WGS) entry which is preliminary data.</text>
</comment>
<proteinExistence type="predicted"/>
<dbReference type="Proteomes" id="UP000520156">
    <property type="component" value="Unassembled WGS sequence"/>
</dbReference>
<name>A0A7X1KC01_9SPHN</name>
<keyword evidence="1" id="KW-0732">Signal</keyword>
<accession>A0A7X1KC01</accession>
<protein>
    <submittedName>
        <fullName evidence="2">DUF11 domain-containing protein</fullName>
    </submittedName>
</protein>
<keyword evidence="3" id="KW-1185">Reference proteome</keyword>
<gene>
    <name evidence="2" type="ORF">H7F49_08480</name>
</gene>
<dbReference type="EMBL" id="JACLAU010000009">
    <property type="protein sequence ID" value="MBC2651738.1"/>
    <property type="molecule type" value="Genomic_DNA"/>
</dbReference>
<dbReference type="AlphaFoldDB" id="A0A7X1KC01"/>
<dbReference type="InterPro" id="IPR047589">
    <property type="entry name" value="DUF11_rpt"/>
</dbReference>
<feature type="signal peptide" evidence="1">
    <location>
        <begin position="1"/>
        <end position="23"/>
    </location>
</feature>
<evidence type="ECO:0000313" key="2">
    <source>
        <dbReference type="EMBL" id="MBC2651738.1"/>
    </source>
</evidence>
<feature type="chain" id="PRO_5030881391" evidence="1">
    <location>
        <begin position="24"/>
        <end position="164"/>
    </location>
</feature>
<sequence>MIRQTLLATAAALAAFTALPAAATQAVAEPAAGPVSLSGDVKVDRTVTENGQTRHVLVQPDKVVPGERLVFTTSYRNSGTRPIQNFVVTNPLPPAVALAETGSGDYLVSVDGGAHWGPLASLTVADGKGGSRPATGADVTHLRWTIPQIAPGASGTVEYHATVR</sequence>
<dbReference type="NCBIfam" id="TIGR01451">
    <property type="entry name" value="B_ant_repeat"/>
    <property type="match status" value="1"/>
</dbReference>
<dbReference type="RefSeq" id="WP_185683155.1">
    <property type="nucleotide sequence ID" value="NZ_JACLAU010000009.1"/>
</dbReference>
<organism evidence="2 3">
    <name type="scientific">Novosphingobium aerophilum</name>
    <dbReference type="NCBI Taxonomy" id="2839843"/>
    <lineage>
        <taxon>Bacteria</taxon>
        <taxon>Pseudomonadati</taxon>
        <taxon>Pseudomonadota</taxon>
        <taxon>Alphaproteobacteria</taxon>
        <taxon>Sphingomonadales</taxon>
        <taxon>Sphingomonadaceae</taxon>
        <taxon>Novosphingobium</taxon>
    </lineage>
</organism>
<evidence type="ECO:0000256" key="1">
    <source>
        <dbReference type="SAM" id="SignalP"/>
    </source>
</evidence>
<reference evidence="2 3" key="1">
    <citation type="submission" date="2020-08" db="EMBL/GenBank/DDBJ databases">
        <title>The genome sequence of Novosphingobium flavum 4Y4.</title>
        <authorList>
            <person name="Liu Y."/>
        </authorList>
    </citation>
    <scope>NUCLEOTIDE SEQUENCE [LARGE SCALE GENOMIC DNA]</scope>
    <source>
        <strain evidence="2 3">4Y4</strain>
    </source>
</reference>
<evidence type="ECO:0000313" key="3">
    <source>
        <dbReference type="Proteomes" id="UP000520156"/>
    </source>
</evidence>